<comment type="caution">
    <text evidence="2">The sequence shown here is derived from an EMBL/GenBank/DDBJ whole genome shotgun (WGS) entry which is preliminary data.</text>
</comment>
<dbReference type="InterPro" id="IPR001763">
    <property type="entry name" value="Rhodanese-like_dom"/>
</dbReference>
<accession>A0A940ICZ8</accession>
<dbReference type="SMART" id="SM00450">
    <property type="entry name" value="RHOD"/>
    <property type="match status" value="1"/>
</dbReference>
<sequence length="106" mass="11313">MGIFDFLRSADINAGIAEYASDSGAVLVDVRTPGEYASGHIEGSRNIPLDTLASAQSAIPDKSTPLYIYCHSGARSRYAARILRRLGYTAIKDIGGIMSYTGKVVV</sequence>
<dbReference type="Proteomes" id="UP000727857">
    <property type="component" value="Unassembled WGS sequence"/>
</dbReference>
<organism evidence="2 3">
    <name type="scientific">Candidatus Stercoripulliclostridium pullicola</name>
    <dbReference type="NCBI Taxonomy" id="2840953"/>
    <lineage>
        <taxon>Bacteria</taxon>
        <taxon>Bacillati</taxon>
        <taxon>Bacillota</taxon>
        <taxon>Clostridia</taxon>
        <taxon>Eubacteriales</taxon>
        <taxon>Candidatus Stercoripulliclostridium</taxon>
    </lineage>
</organism>
<dbReference type="EMBL" id="JADINF010000036">
    <property type="protein sequence ID" value="MBO8423672.1"/>
    <property type="molecule type" value="Genomic_DNA"/>
</dbReference>
<dbReference type="AlphaFoldDB" id="A0A940ICZ8"/>
<name>A0A940ICZ8_9FIRM</name>
<evidence type="ECO:0000313" key="2">
    <source>
        <dbReference type="EMBL" id="MBO8423672.1"/>
    </source>
</evidence>
<dbReference type="PANTHER" id="PTHR43031">
    <property type="entry name" value="FAD-DEPENDENT OXIDOREDUCTASE"/>
    <property type="match status" value="1"/>
</dbReference>
<protein>
    <submittedName>
        <fullName evidence="2">Rhodanese-like domain-containing protein</fullName>
    </submittedName>
</protein>
<dbReference type="Pfam" id="PF00581">
    <property type="entry name" value="Rhodanese"/>
    <property type="match status" value="1"/>
</dbReference>
<evidence type="ECO:0000313" key="3">
    <source>
        <dbReference type="Proteomes" id="UP000727857"/>
    </source>
</evidence>
<proteinExistence type="predicted"/>
<reference evidence="2" key="1">
    <citation type="submission" date="2020-10" db="EMBL/GenBank/DDBJ databases">
        <authorList>
            <person name="Gilroy R."/>
        </authorList>
    </citation>
    <scope>NUCLEOTIDE SEQUENCE</scope>
    <source>
        <strain evidence="2">517</strain>
    </source>
</reference>
<dbReference type="SUPFAM" id="SSF52821">
    <property type="entry name" value="Rhodanese/Cell cycle control phosphatase"/>
    <property type="match status" value="1"/>
</dbReference>
<evidence type="ECO:0000259" key="1">
    <source>
        <dbReference type="PROSITE" id="PS50206"/>
    </source>
</evidence>
<gene>
    <name evidence="2" type="ORF">IAB16_01425</name>
</gene>
<dbReference type="Gene3D" id="3.40.250.10">
    <property type="entry name" value="Rhodanese-like domain"/>
    <property type="match status" value="1"/>
</dbReference>
<dbReference type="PANTHER" id="PTHR43031:SF1">
    <property type="entry name" value="PYRIDINE NUCLEOTIDE-DISULPHIDE OXIDOREDUCTASE"/>
    <property type="match status" value="1"/>
</dbReference>
<dbReference type="CDD" id="cd00158">
    <property type="entry name" value="RHOD"/>
    <property type="match status" value="1"/>
</dbReference>
<reference evidence="2" key="2">
    <citation type="journal article" date="2021" name="PeerJ">
        <title>Extensive microbial diversity within the chicken gut microbiome revealed by metagenomics and culture.</title>
        <authorList>
            <person name="Gilroy R."/>
            <person name="Ravi A."/>
            <person name="Getino M."/>
            <person name="Pursley I."/>
            <person name="Horton D.L."/>
            <person name="Alikhan N.F."/>
            <person name="Baker D."/>
            <person name="Gharbi K."/>
            <person name="Hall N."/>
            <person name="Watson M."/>
            <person name="Adriaenssens E.M."/>
            <person name="Foster-Nyarko E."/>
            <person name="Jarju S."/>
            <person name="Secka A."/>
            <person name="Antonio M."/>
            <person name="Oren A."/>
            <person name="Chaudhuri R.R."/>
            <person name="La Ragione R."/>
            <person name="Hildebrand F."/>
            <person name="Pallen M.J."/>
        </authorList>
    </citation>
    <scope>NUCLEOTIDE SEQUENCE</scope>
    <source>
        <strain evidence="2">517</strain>
    </source>
</reference>
<dbReference type="InterPro" id="IPR050229">
    <property type="entry name" value="GlpE_sulfurtransferase"/>
</dbReference>
<feature type="domain" description="Rhodanese" evidence="1">
    <location>
        <begin position="21"/>
        <end position="105"/>
    </location>
</feature>
<dbReference type="PROSITE" id="PS50206">
    <property type="entry name" value="RHODANESE_3"/>
    <property type="match status" value="1"/>
</dbReference>
<dbReference type="InterPro" id="IPR036873">
    <property type="entry name" value="Rhodanese-like_dom_sf"/>
</dbReference>